<name>A0ABU8LQJ9_9MICO</name>
<dbReference type="EMBL" id="JBBDGL010000001">
    <property type="protein sequence ID" value="MEJ1154536.1"/>
    <property type="molecule type" value="Genomic_DNA"/>
</dbReference>
<keyword evidence="1" id="KW-1133">Transmembrane helix</keyword>
<dbReference type="Proteomes" id="UP001368654">
    <property type="component" value="Unassembled WGS sequence"/>
</dbReference>
<keyword evidence="1" id="KW-0472">Membrane</keyword>
<gene>
    <name evidence="2" type="ORF">WDU96_02850</name>
</gene>
<proteinExistence type="predicted"/>
<sequence>MKATRIALITVGILAMVVGAVVFANDVRPDQYLPIATWLVAALIVHDVLIAGLVFGVALAGRRAATRVPVAPIVMVQVALALGGIVSLIVIPEIVKAAIGTANPSVLPLNYALNLACFLLVLAVATAAAVGLHALLARRLDAQRFEA</sequence>
<dbReference type="RefSeq" id="WP_337336972.1">
    <property type="nucleotide sequence ID" value="NZ_JBBDGL010000001.1"/>
</dbReference>
<feature type="transmembrane region" description="Helical" evidence="1">
    <location>
        <begin position="35"/>
        <end position="58"/>
    </location>
</feature>
<evidence type="ECO:0000313" key="2">
    <source>
        <dbReference type="EMBL" id="MEJ1154536.1"/>
    </source>
</evidence>
<comment type="caution">
    <text evidence="2">The sequence shown here is derived from an EMBL/GenBank/DDBJ whole genome shotgun (WGS) entry which is preliminary data.</text>
</comment>
<keyword evidence="3" id="KW-1185">Reference proteome</keyword>
<feature type="transmembrane region" description="Helical" evidence="1">
    <location>
        <begin position="111"/>
        <end position="136"/>
    </location>
</feature>
<feature type="transmembrane region" description="Helical" evidence="1">
    <location>
        <begin position="70"/>
        <end position="91"/>
    </location>
</feature>
<reference evidence="2 3" key="1">
    <citation type="submission" date="2024-02" db="EMBL/GenBank/DDBJ databases">
        <authorList>
            <person name="Saticioglu I.B."/>
        </authorList>
    </citation>
    <scope>NUCLEOTIDE SEQUENCE [LARGE SCALE GENOMIC DNA]</scope>
    <source>
        <strain evidence="2 3">Mu-86</strain>
    </source>
</reference>
<evidence type="ECO:0000256" key="1">
    <source>
        <dbReference type="SAM" id="Phobius"/>
    </source>
</evidence>
<organism evidence="2 3">
    <name type="scientific">Microbacterium marmarense</name>
    <dbReference type="NCBI Taxonomy" id="3122051"/>
    <lineage>
        <taxon>Bacteria</taxon>
        <taxon>Bacillati</taxon>
        <taxon>Actinomycetota</taxon>
        <taxon>Actinomycetes</taxon>
        <taxon>Micrococcales</taxon>
        <taxon>Microbacteriaceae</taxon>
        <taxon>Microbacterium</taxon>
    </lineage>
</organism>
<accession>A0ABU8LQJ9</accession>
<protein>
    <submittedName>
        <fullName evidence="2">Uncharacterized protein</fullName>
    </submittedName>
</protein>
<evidence type="ECO:0000313" key="3">
    <source>
        <dbReference type="Proteomes" id="UP001368654"/>
    </source>
</evidence>
<keyword evidence="1" id="KW-0812">Transmembrane</keyword>